<dbReference type="Gene3D" id="3.30.40.10">
    <property type="entry name" value="Zinc/RING finger domain, C3HC4 (zinc finger)"/>
    <property type="match status" value="1"/>
</dbReference>
<evidence type="ECO:0000256" key="1">
    <source>
        <dbReference type="PROSITE-ProRule" id="PRU00175"/>
    </source>
</evidence>
<dbReference type="OrthoDB" id="1932262at2759"/>
<keyword evidence="4" id="KW-1185">Reference proteome</keyword>
<accession>A0A8T2R3E7</accession>
<dbReference type="SUPFAM" id="SSF57850">
    <property type="entry name" value="RING/U-box"/>
    <property type="match status" value="1"/>
</dbReference>
<protein>
    <recommendedName>
        <fullName evidence="2">RING-type domain-containing protein</fullName>
    </recommendedName>
</protein>
<proteinExistence type="predicted"/>
<dbReference type="AlphaFoldDB" id="A0A8T2R3E7"/>
<comment type="caution">
    <text evidence="3">The sequence shown here is derived from an EMBL/GenBank/DDBJ whole genome shotgun (WGS) entry which is preliminary data.</text>
</comment>
<dbReference type="Proteomes" id="UP000825935">
    <property type="component" value="Chromosome 30"/>
</dbReference>
<dbReference type="InterPro" id="IPR001841">
    <property type="entry name" value="Znf_RING"/>
</dbReference>
<sequence length="193" mass="21856">MCTTDFGLQLEKVRSRMLTHANAQQSAFRRLCEDLRRTTDPPRRQEIVIDFVNEEAKSAKVIADEALRTLIDVQAFCLSKVQEQNKALMEGSRASDREVKELKEALEVCELDKEIMADEIRLQSQQEKAALEASLQEELVACRICLKNARNALIMPCLHAQFCKECLEAIKDTNNNKCPTCRGPVLGMLPYIA</sequence>
<evidence type="ECO:0000313" key="3">
    <source>
        <dbReference type="EMBL" id="KAH7290251.1"/>
    </source>
</evidence>
<name>A0A8T2R3E7_CERRI</name>
<organism evidence="3 4">
    <name type="scientific">Ceratopteris richardii</name>
    <name type="common">Triangle waterfern</name>
    <dbReference type="NCBI Taxonomy" id="49495"/>
    <lineage>
        <taxon>Eukaryota</taxon>
        <taxon>Viridiplantae</taxon>
        <taxon>Streptophyta</taxon>
        <taxon>Embryophyta</taxon>
        <taxon>Tracheophyta</taxon>
        <taxon>Polypodiopsida</taxon>
        <taxon>Polypodiidae</taxon>
        <taxon>Polypodiales</taxon>
        <taxon>Pteridineae</taxon>
        <taxon>Pteridaceae</taxon>
        <taxon>Parkerioideae</taxon>
        <taxon>Ceratopteris</taxon>
    </lineage>
</organism>
<keyword evidence="1" id="KW-0479">Metal-binding</keyword>
<dbReference type="SMART" id="SM00184">
    <property type="entry name" value="RING"/>
    <property type="match status" value="1"/>
</dbReference>
<dbReference type="InterPro" id="IPR013083">
    <property type="entry name" value="Znf_RING/FYVE/PHD"/>
</dbReference>
<keyword evidence="1" id="KW-0862">Zinc</keyword>
<feature type="domain" description="RING-type" evidence="2">
    <location>
        <begin position="142"/>
        <end position="182"/>
    </location>
</feature>
<dbReference type="PROSITE" id="PS50089">
    <property type="entry name" value="ZF_RING_2"/>
    <property type="match status" value="1"/>
</dbReference>
<keyword evidence="1" id="KW-0863">Zinc-finger</keyword>
<evidence type="ECO:0000259" key="2">
    <source>
        <dbReference type="PROSITE" id="PS50089"/>
    </source>
</evidence>
<dbReference type="Pfam" id="PF13920">
    <property type="entry name" value="zf-C3HC4_3"/>
    <property type="match status" value="1"/>
</dbReference>
<dbReference type="GO" id="GO:0008270">
    <property type="term" value="F:zinc ion binding"/>
    <property type="evidence" value="ECO:0007669"/>
    <property type="project" value="UniProtKB-KW"/>
</dbReference>
<reference evidence="3" key="1">
    <citation type="submission" date="2021-08" db="EMBL/GenBank/DDBJ databases">
        <title>WGS assembly of Ceratopteris richardii.</title>
        <authorList>
            <person name="Marchant D.B."/>
            <person name="Chen G."/>
            <person name="Jenkins J."/>
            <person name="Shu S."/>
            <person name="Leebens-Mack J."/>
            <person name="Grimwood J."/>
            <person name="Schmutz J."/>
            <person name="Soltis P."/>
            <person name="Soltis D."/>
            <person name="Chen Z.-H."/>
        </authorList>
    </citation>
    <scope>NUCLEOTIDE SEQUENCE</scope>
    <source>
        <strain evidence="3">Whitten #5841</strain>
        <tissue evidence="3">Leaf</tissue>
    </source>
</reference>
<dbReference type="EMBL" id="CM035435">
    <property type="protein sequence ID" value="KAH7290251.1"/>
    <property type="molecule type" value="Genomic_DNA"/>
</dbReference>
<gene>
    <name evidence="3" type="ORF">KP509_30G038600</name>
</gene>
<evidence type="ECO:0000313" key="4">
    <source>
        <dbReference type="Proteomes" id="UP000825935"/>
    </source>
</evidence>